<dbReference type="Pfam" id="PF09498">
    <property type="entry name" value="DUF2388"/>
    <property type="match status" value="1"/>
</dbReference>
<dbReference type="RefSeq" id="WP_208316336.1">
    <property type="nucleotide sequence ID" value="NZ_JAELYA010000010.1"/>
</dbReference>
<proteinExistence type="predicted"/>
<feature type="signal peptide" evidence="1">
    <location>
        <begin position="1"/>
        <end position="22"/>
    </location>
</feature>
<keyword evidence="1" id="KW-0732">Signal</keyword>
<dbReference type="EMBL" id="JAELYA010000010">
    <property type="protein sequence ID" value="MBO3277949.1"/>
    <property type="molecule type" value="Genomic_DNA"/>
</dbReference>
<sequence>MRIRTSAAALILAAIPFAPALADHRHHDNDDLLRGLLSTGATTASTYLTSGSDHKLVGPVQDDASAFIASDGEIRGPYLEAALQRLRSENPDLQRNSDMQLAGAILAADAGY</sequence>
<accession>A0ABS3TZA8</accession>
<organism evidence="2 3">
    <name type="scientific">Pseudomonas schmalbachii</name>
    <dbReference type="NCBI Taxonomy" id="2816993"/>
    <lineage>
        <taxon>Bacteria</taxon>
        <taxon>Pseudomonadati</taxon>
        <taxon>Pseudomonadota</taxon>
        <taxon>Gammaproteobacteria</taxon>
        <taxon>Pseudomonadales</taxon>
        <taxon>Pseudomonadaceae</taxon>
        <taxon>Pseudomonas</taxon>
    </lineage>
</organism>
<gene>
    <name evidence="2" type="ORF">JFY56_22260</name>
</gene>
<evidence type="ECO:0000313" key="3">
    <source>
        <dbReference type="Proteomes" id="UP000669060"/>
    </source>
</evidence>
<dbReference type="NCBIfam" id="TIGR02448">
    <property type="entry name" value="conserverd hypothetical protein"/>
    <property type="match status" value="1"/>
</dbReference>
<keyword evidence="3" id="KW-1185">Reference proteome</keyword>
<dbReference type="InterPro" id="IPR012661">
    <property type="entry name" value="CHP02448"/>
</dbReference>
<protein>
    <submittedName>
        <fullName evidence="2">DUF2388 domain-containing protein</fullName>
    </submittedName>
</protein>
<comment type="caution">
    <text evidence="2">The sequence shown here is derived from an EMBL/GenBank/DDBJ whole genome shotgun (WGS) entry which is preliminary data.</text>
</comment>
<evidence type="ECO:0000313" key="2">
    <source>
        <dbReference type="EMBL" id="MBO3277949.1"/>
    </source>
</evidence>
<reference evidence="2 3" key="1">
    <citation type="submission" date="2020-12" db="EMBL/GenBank/DDBJ databases">
        <title>Pseudomonas schmalbachii sp. nov. isolated from millipede gut.</title>
        <authorList>
            <person name="Shelomi M."/>
        </authorList>
    </citation>
    <scope>NUCLEOTIDE SEQUENCE [LARGE SCALE GENOMIC DNA]</scope>
    <source>
        <strain evidence="2 3">Milli4</strain>
    </source>
</reference>
<feature type="chain" id="PRO_5047172313" evidence="1">
    <location>
        <begin position="23"/>
        <end position="112"/>
    </location>
</feature>
<dbReference type="Proteomes" id="UP000669060">
    <property type="component" value="Unassembled WGS sequence"/>
</dbReference>
<evidence type="ECO:0000256" key="1">
    <source>
        <dbReference type="SAM" id="SignalP"/>
    </source>
</evidence>
<name>A0ABS3TZA8_9PSED</name>